<dbReference type="KEGG" id="pti:PHATRDRAFT_47447"/>
<dbReference type="AlphaFoldDB" id="B7G3E6"/>
<reference evidence="3 4" key="1">
    <citation type="journal article" date="2008" name="Nature">
        <title>The Phaeodactylum genome reveals the evolutionary history of diatom genomes.</title>
        <authorList>
            <person name="Bowler C."/>
            <person name="Allen A.E."/>
            <person name="Badger J.H."/>
            <person name="Grimwood J."/>
            <person name="Jabbari K."/>
            <person name="Kuo A."/>
            <person name="Maheswari U."/>
            <person name="Martens C."/>
            <person name="Maumus F."/>
            <person name="Otillar R.P."/>
            <person name="Rayko E."/>
            <person name="Salamov A."/>
            <person name="Vandepoele K."/>
            <person name="Beszteri B."/>
            <person name="Gruber A."/>
            <person name="Heijde M."/>
            <person name="Katinka M."/>
            <person name="Mock T."/>
            <person name="Valentin K."/>
            <person name="Verret F."/>
            <person name="Berges J.A."/>
            <person name="Brownlee C."/>
            <person name="Cadoret J.P."/>
            <person name="Chiovitti A."/>
            <person name="Choi C.J."/>
            <person name="Coesel S."/>
            <person name="De Martino A."/>
            <person name="Detter J.C."/>
            <person name="Durkin C."/>
            <person name="Falciatore A."/>
            <person name="Fournet J."/>
            <person name="Haruta M."/>
            <person name="Huysman M.J."/>
            <person name="Jenkins B.D."/>
            <person name="Jiroutova K."/>
            <person name="Jorgensen R.E."/>
            <person name="Joubert Y."/>
            <person name="Kaplan A."/>
            <person name="Kroger N."/>
            <person name="Kroth P.G."/>
            <person name="La Roche J."/>
            <person name="Lindquist E."/>
            <person name="Lommer M."/>
            <person name="Martin-Jezequel V."/>
            <person name="Lopez P.J."/>
            <person name="Lucas S."/>
            <person name="Mangogna M."/>
            <person name="McGinnis K."/>
            <person name="Medlin L.K."/>
            <person name="Montsant A."/>
            <person name="Oudot-Le Secq M.P."/>
            <person name="Napoli C."/>
            <person name="Obornik M."/>
            <person name="Parker M.S."/>
            <person name="Petit J.L."/>
            <person name="Porcel B.M."/>
            <person name="Poulsen N."/>
            <person name="Robison M."/>
            <person name="Rychlewski L."/>
            <person name="Rynearson T.A."/>
            <person name="Schmutz J."/>
            <person name="Shapiro H."/>
            <person name="Siaut M."/>
            <person name="Stanley M."/>
            <person name="Sussman M.R."/>
            <person name="Taylor A.R."/>
            <person name="Vardi A."/>
            <person name="von Dassow P."/>
            <person name="Vyverman W."/>
            <person name="Willis A."/>
            <person name="Wyrwicz L.S."/>
            <person name="Rokhsar D.S."/>
            <person name="Weissenbach J."/>
            <person name="Armbrust E.V."/>
            <person name="Green B.R."/>
            <person name="Van de Peer Y."/>
            <person name="Grigoriev I.V."/>
        </authorList>
    </citation>
    <scope>NUCLEOTIDE SEQUENCE [LARGE SCALE GENOMIC DNA]</scope>
    <source>
        <strain evidence="3 4">CCAP 1055/1</strain>
    </source>
</reference>
<evidence type="ECO:0000313" key="4">
    <source>
        <dbReference type="Proteomes" id="UP000000759"/>
    </source>
</evidence>
<accession>B7G3E6</accession>
<dbReference type="PaxDb" id="2850-Phatr47447"/>
<dbReference type="RefSeq" id="XP_002181604.1">
    <property type="nucleotide sequence ID" value="XM_002181568.1"/>
</dbReference>
<dbReference type="HOGENOM" id="CLU_445842_0_0_1"/>
<feature type="domain" description="Spore protein YkvP/CgeB glycosyl transferase-like" evidence="2">
    <location>
        <begin position="462"/>
        <end position="580"/>
    </location>
</feature>
<protein>
    <recommendedName>
        <fullName evidence="2">Spore protein YkvP/CgeB glycosyl transferase-like domain-containing protein</fullName>
    </recommendedName>
</protein>
<sequence>MNLAFRWVAVGLEIGTRINPMLLRLHMVNSSLYLQAKCVSSTPPSTVSSIIRDLVSARARHVVVGTAMIYHNIRNTAAVVLSLGYTMTRPLYVKESSASPNRRLKKSRGSLRNQPSLPEQLVTCYAHNRRLWAALIMGLFVISQWSFQSSPWNVDDDDERMSGVPELAEDSRPTSGRQTWPYHKDSRVENIDNDGLERRARQAEQSARNLETYDCTESPVIPQSVYQPQSALPLPVVLLGSRNATEDEYHGSLLDGISRSRYLYVSTIALYDLGERTWQSDTWQVPSAKVVLPTVYIVDWAALERDCHALEHMMAETQVPSNAFFVYFDYSSSARTKVCPCIEDHFTKERIRLAKRSLVQERYWNQSNDWVEIGEVPSNIGNTITGGPVLHAPHALREPFVDLVKRQVGTTPSAKKLVNRNRKTDVSFFWRKGDNSHYSFLRRLVGYVVMDMGKKYRWLVKILGDEDAIEFNLAQPEYADQLLNSKIVVVAQRDEWEDHYRLFESMASGALVFTDVMVAAPRNLRNRTNVVIYDGPESLQKLLRYYLSSKQAKTRLTIARRGYEYVMGKHRSWHRLEALLFGTQLTQPNQPDMDAPLRKRGKSRKQYSDRATT</sequence>
<dbReference type="InterPro" id="IPR055259">
    <property type="entry name" value="YkvP/CgeB_Glyco_trans-like"/>
</dbReference>
<feature type="region of interest" description="Disordered" evidence="1">
    <location>
        <begin position="587"/>
        <end position="613"/>
    </location>
</feature>
<organism evidence="3 4">
    <name type="scientific">Phaeodactylum tricornutum (strain CCAP 1055/1)</name>
    <dbReference type="NCBI Taxonomy" id="556484"/>
    <lineage>
        <taxon>Eukaryota</taxon>
        <taxon>Sar</taxon>
        <taxon>Stramenopiles</taxon>
        <taxon>Ochrophyta</taxon>
        <taxon>Bacillariophyta</taxon>
        <taxon>Bacillariophyceae</taxon>
        <taxon>Bacillariophycidae</taxon>
        <taxon>Naviculales</taxon>
        <taxon>Phaeodactylaceae</taxon>
        <taxon>Phaeodactylum</taxon>
    </lineage>
</organism>
<evidence type="ECO:0000256" key="1">
    <source>
        <dbReference type="SAM" id="MobiDB-lite"/>
    </source>
</evidence>
<name>B7G3E6_PHATC</name>
<dbReference type="InParanoid" id="B7G3E6"/>
<reference evidence="4" key="2">
    <citation type="submission" date="2008-08" db="EMBL/GenBank/DDBJ databases">
        <authorList>
            <consortium name="Diatom Consortium"/>
            <person name="Grigoriev I."/>
            <person name="Grimwood J."/>
            <person name="Kuo A."/>
            <person name="Otillar R.P."/>
            <person name="Salamov A."/>
            <person name="Detter J.C."/>
            <person name="Lindquist E."/>
            <person name="Shapiro H."/>
            <person name="Lucas S."/>
            <person name="Glavina del Rio T."/>
            <person name="Pitluck S."/>
            <person name="Rokhsar D."/>
            <person name="Bowler C."/>
        </authorList>
    </citation>
    <scope>GENOME REANNOTATION</scope>
    <source>
        <strain evidence="4">CCAP 1055/1</strain>
    </source>
</reference>
<keyword evidence="4" id="KW-1185">Reference proteome</keyword>
<dbReference type="GeneID" id="7202569"/>
<dbReference type="Pfam" id="PF13524">
    <property type="entry name" value="Glyco_trans_1_2"/>
    <property type="match status" value="1"/>
</dbReference>
<evidence type="ECO:0000313" key="3">
    <source>
        <dbReference type="EMBL" id="EEC46818.1"/>
    </source>
</evidence>
<evidence type="ECO:0000259" key="2">
    <source>
        <dbReference type="Pfam" id="PF13524"/>
    </source>
</evidence>
<dbReference type="OrthoDB" id="46077at2759"/>
<feature type="region of interest" description="Disordered" evidence="1">
    <location>
        <begin position="156"/>
        <end position="185"/>
    </location>
</feature>
<proteinExistence type="predicted"/>
<gene>
    <name evidence="3" type="ORF">PHATRDRAFT_47447</name>
</gene>
<dbReference type="EMBL" id="CM000615">
    <property type="protein sequence ID" value="EEC46818.1"/>
    <property type="molecule type" value="Genomic_DNA"/>
</dbReference>
<dbReference type="Proteomes" id="UP000000759">
    <property type="component" value="Chromosome 13"/>
</dbReference>